<accession>M7Z546</accession>
<proteinExistence type="predicted"/>
<reference evidence="1" key="1">
    <citation type="journal article" date="2013" name="Nature">
        <title>Draft genome of the wheat A-genome progenitor Triticum urartu.</title>
        <authorList>
            <person name="Ling H.Q."/>
            <person name="Zhao S."/>
            <person name="Liu D."/>
            <person name="Wang J."/>
            <person name="Sun H."/>
            <person name="Zhang C."/>
            <person name="Fan H."/>
            <person name="Li D."/>
            <person name="Dong L."/>
            <person name="Tao Y."/>
            <person name="Gao C."/>
            <person name="Wu H."/>
            <person name="Li Y."/>
            <person name="Cui Y."/>
            <person name="Guo X."/>
            <person name="Zheng S."/>
            <person name="Wang B."/>
            <person name="Yu K."/>
            <person name="Liang Q."/>
            <person name="Yang W."/>
            <person name="Lou X."/>
            <person name="Chen J."/>
            <person name="Feng M."/>
            <person name="Jian J."/>
            <person name="Zhang X."/>
            <person name="Luo G."/>
            <person name="Jiang Y."/>
            <person name="Liu J."/>
            <person name="Wang Z."/>
            <person name="Sha Y."/>
            <person name="Zhang B."/>
            <person name="Wu H."/>
            <person name="Tang D."/>
            <person name="Shen Q."/>
            <person name="Xue P."/>
            <person name="Zou S."/>
            <person name="Wang X."/>
            <person name="Liu X."/>
            <person name="Wang F."/>
            <person name="Yang Y."/>
            <person name="An X."/>
            <person name="Dong Z."/>
            <person name="Zhang K."/>
            <person name="Zhang X."/>
            <person name="Luo M.C."/>
            <person name="Dvorak J."/>
            <person name="Tong Y."/>
            <person name="Wang J."/>
            <person name="Yang H."/>
            <person name="Li Z."/>
            <person name="Wang D."/>
            <person name="Zhang A."/>
            <person name="Wang J."/>
        </authorList>
    </citation>
    <scope>NUCLEOTIDE SEQUENCE</scope>
</reference>
<sequence>MDDHIWHGREEEPHTAALLFHGNRPSSNSHRWIWSAAACSCLRRPQPSLDQTTAAIDNTHGIEIFFLLLKHLHAMGRMLAAANAGRRAVALHQEKRRRSRRRAKVWRRELRSSCALAVSVAGLRGGPWCSSGGRSVAAGMWSSPL</sequence>
<dbReference type="EMBL" id="KD174509">
    <property type="protein sequence ID" value="EMS55087.1"/>
    <property type="molecule type" value="Genomic_DNA"/>
</dbReference>
<organism evidence="1">
    <name type="scientific">Triticum urartu</name>
    <name type="common">Red wild einkorn</name>
    <name type="synonym">Crithodium urartu</name>
    <dbReference type="NCBI Taxonomy" id="4572"/>
    <lineage>
        <taxon>Eukaryota</taxon>
        <taxon>Viridiplantae</taxon>
        <taxon>Streptophyta</taxon>
        <taxon>Embryophyta</taxon>
        <taxon>Tracheophyta</taxon>
        <taxon>Spermatophyta</taxon>
        <taxon>Magnoliopsida</taxon>
        <taxon>Liliopsida</taxon>
        <taxon>Poales</taxon>
        <taxon>Poaceae</taxon>
        <taxon>BOP clade</taxon>
        <taxon>Pooideae</taxon>
        <taxon>Triticodae</taxon>
        <taxon>Triticeae</taxon>
        <taxon>Triticinae</taxon>
        <taxon>Triticum</taxon>
    </lineage>
</organism>
<protein>
    <submittedName>
        <fullName evidence="1">Uncharacterized protein</fullName>
    </submittedName>
</protein>
<name>M7Z546_TRIUA</name>
<gene>
    <name evidence="1" type="ORF">TRIUR3_12487</name>
</gene>
<evidence type="ECO:0000313" key="1">
    <source>
        <dbReference type="EMBL" id="EMS55087.1"/>
    </source>
</evidence>
<dbReference type="AlphaFoldDB" id="M7Z546"/>